<comment type="similarity">
    <text evidence="2">Belongs to the peptidase S26 family.</text>
</comment>
<organism evidence="5 6">
    <name type="scientific">Streptomonospora halophila</name>
    <dbReference type="NCBI Taxonomy" id="427369"/>
    <lineage>
        <taxon>Bacteria</taxon>
        <taxon>Bacillati</taxon>
        <taxon>Actinomycetota</taxon>
        <taxon>Actinomycetes</taxon>
        <taxon>Streptosporangiales</taxon>
        <taxon>Nocardiopsidaceae</taxon>
        <taxon>Streptomonospora</taxon>
    </lineage>
</organism>
<protein>
    <recommendedName>
        <fullName evidence="4">Peptidase S26 domain-containing protein</fullName>
    </recommendedName>
</protein>
<sequence>MDMVVAATGAAVVLAALAALSWAGRRYAAITVEGHSMRPALESGDRVLIRRGARRAGRGSIVVVVRPRIQSGWTESGPVERRLAGGEWSIKRVVAVAGDPYPEPIDRPGLVPEGHIAVLGDDPVSVDSKHHGPCPRDRVLGVVVRRLGSRDARPAAAGAAAPHGTAPGRGTEPDRGGIRPKHQ</sequence>
<evidence type="ECO:0000256" key="3">
    <source>
        <dbReference type="SAM" id="MobiDB-lite"/>
    </source>
</evidence>
<accession>A0ABP9GGH6</accession>
<evidence type="ECO:0000313" key="6">
    <source>
        <dbReference type="Proteomes" id="UP001499993"/>
    </source>
</evidence>
<dbReference type="CDD" id="cd06462">
    <property type="entry name" value="Peptidase_S24_S26"/>
    <property type="match status" value="1"/>
</dbReference>
<evidence type="ECO:0000313" key="5">
    <source>
        <dbReference type="EMBL" id="GAA4938061.1"/>
    </source>
</evidence>
<reference evidence="6" key="1">
    <citation type="journal article" date="2019" name="Int. J. Syst. Evol. Microbiol.">
        <title>The Global Catalogue of Microorganisms (GCM) 10K type strain sequencing project: providing services to taxonomists for standard genome sequencing and annotation.</title>
        <authorList>
            <consortium name="The Broad Institute Genomics Platform"/>
            <consortium name="The Broad Institute Genome Sequencing Center for Infectious Disease"/>
            <person name="Wu L."/>
            <person name="Ma J."/>
        </authorList>
    </citation>
    <scope>NUCLEOTIDE SEQUENCE [LARGE SCALE GENOMIC DNA]</scope>
    <source>
        <strain evidence="6">JCM 18123</strain>
    </source>
</reference>
<gene>
    <name evidence="5" type="ORF">GCM10023224_19060</name>
</gene>
<dbReference type="Pfam" id="PF10502">
    <property type="entry name" value="Peptidase_S26"/>
    <property type="match status" value="2"/>
</dbReference>
<feature type="compositionally biased region" description="Low complexity" evidence="3">
    <location>
        <begin position="154"/>
        <end position="170"/>
    </location>
</feature>
<dbReference type="InterPro" id="IPR019533">
    <property type="entry name" value="Peptidase_S26"/>
</dbReference>
<evidence type="ECO:0000256" key="2">
    <source>
        <dbReference type="ARBA" id="ARBA00009370"/>
    </source>
</evidence>
<dbReference type="PANTHER" id="PTHR43390:SF1">
    <property type="entry name" value="CHLOROPLAST PROCESSING PEPTIDASE"/>
    <property type="match status" value="1"/>
</dbReference>
<dbReference type="SUPFAM" id="SSF51306">
    <property type="entry name" value="LexA/Signal peptidase"/>
    <property type="match status" value="1"/>
</dbReference>
<comment type="subcellular location">
    <subcellularLocation>
        <location evidence="1">Cell membrane</location>
        <topology evidence="1">Single-pass type II membrane protein</topology>
    </subcellularLocation>
</comment>
<dbReference type="Proteomes" id="UP001499993">
    <property type="component" value="Unassembled WGS sequence"/>
</dbReference>
<name>A0ABP9GGH6_9ACTN</name>
<comment type="caution">
    <text evidence="5">The sequence shown here is derived from an EMBL/GenBank/DDBJ whole genome shotgun (WGS) entry which is preliminary data.</text>
</comment>
<dbReference type="EMBL" id="BAABIK010000008">
    <property type="protein sequence ID" value="GAA4938061.1"/>
    <property type="molecule type" value="Genomic_DNA"/>
</dbReference>
<dbReference type="InterPro" id="IPR000223">
    <property type="entry name" value="Pept_S26A_signal_pept_1"/>
</dbReference>
<keyword evidence="6" id="KW-1185">Reference proteome</keyword>
<feature type="domain" description="Peptidase S26" evidence="4">
    <location>
        <begin position="8"/>
        <end position="99"/>
    </location>
</feature>
<dbReference type="Gene3D" id="2.10.109.10">
    <property type="entry name" value="Umud Fragment, subunit A"/>
    <property type="match status" value="1"/>
</dbReference>
<evidence type="ECO:0000256" key="1">
    <source>
        <dbReference type="ARBA" id="ARBA00004401"/>
    </source>
</evidence>
<proteinExistence type="inferred from homology"/>
<dbReference type="PRINTS" id="PR00727">
    <property type="entry name" value="LEADERPTASE"/>
</dbReference>
<feature type="region of interest" description="Disordered" evidence="3">
    <location>
        <begin position="151"/>
        <end position="183"/>
    </location>
</feature>
<dbReference type="InterPro" id="IPR036286">
    <property type="entry name" value="LexA/Signal_pep-like_sf"/>
</dbReference>
<evidence type="ECO:0000259" key="4">
    <source>
        <dbReference type="Pfam" id="PF10502"/>
    </source>
</evidence>
<feature type="domain" description="Peptidase S26" evidence="4">
    <location>
        <begin position="109"/>
        <end position="144"/>
    </location>
</feature>
<dbReference type="PANTHER" id="PTHR43390">
    <property type="entry name" value="SIGNAL PEPTIDASE I"/>
    <property type="match status" value="1"/>
</dbReference>